<accession>A0A0F9MF66</accession>
<reference evidence="1" key="1">
    <citation type="journal article" date="2015" name="Nature">
        <title>Complex archaea that bridge the gap between prokaryotes and eukaryotes.</title>
        <authorList>
            <person name="Spang A."/>
            <person name="Saw J.H."/>
            <person name="Jorgensen S.L."/>
            <person name="Zaremba-Niedzwiedzka K."/>
            <person name="Martijn J."/>
            <person name="Lind A.E."/>
            <person name="van Eijk R."/>
            <person name="Schleper C."/>
            <person name="Guy L."/>
            <person name="Ettema T.J."/>
        </authorList>
    </citation>
    <scope>NUCLEOTIDE SEQUENCE</scope>
</reference>
<comment type="caution">
    <text evidence="1">The sequence shown here is derived from an EMBL/GenBank/DDBJ whole genome shotgun (WGS) entry which is preliminary data.</text>
</comment>
<name>A0A0F9MF66_9ZZZZ</name>
<sequence>MRLWIAENVLCDWSCGIAIIYARSEKKAIEQFFKDDPVHAWSIYGTPDCKCEEHPHTMNLDKKLYK</sequence>
<evidence type="ECO:0000313" key="1">
    <source>
        <dbReference type="EMBL" id="KKN06020.1"/>
    </source>
</evidence>
<feature type="non-terminal residue" evidence="1">
    <location>
        <position position="66"/>
    </location>
</feature>
<dbReference type="AlphaFoldDB" id="A0A0F9MF66"/>
<protein>
    <submittedName>
        <fullName evidence="1">Uncharacterized protein</fullName>
    </submittedName>
</protein>
<proteinExistence type="predicted"/>
<organism evidence="1">
    <name type="scientific">marine sediment metagenome</name>
    <dbReference type="NCBI Taxonomy" id="412755"/>
    <lineage>
        <taxon>unclassified sequences</taxon>
        <taxon>metagenomes</taxon>
        <taxon>ecological metagenomes</taxon>
    </lineage>
</organism>
<dbReference type="EMBL" id="LAZR01004736">
    <property type="protein sequence ID" value="KKN06020.1"/>
    <property type="molecule type" value="Genomic_DNA"/>
</dbReference>
<gene>
    <name evidence="1" type="ORF">LCGC14_1081660</name>
</gene>